<feature type="domain" description="MmyB-like transcription regulator ligand binding" evidence="1">
    <location>
        <begin position="24"/>
        <end position="189"/>
    </location>
</feature>
<evidence type="ECO:0000313" key="3">
    <source>
        <dbReference type="Proteomes" id="UP000214746"/>
    </source>
</evidence>
<dbReference type="InterPro" id="IPR041413">
    <property type="entry name" value="MLTR_LBD"/>
</dbReference>
<dbReference type="Pfam" id="PF17765">
    <property type="entry name" value="MLTR_LBD"/>
    <property type="match status" value="1"/>
</dbReference>
<dbReference type="Proteomes" id="UP000214746">
    <property type="component" value="Unassembled WGS sequence"/>
</dbReference>
<protein>
    <submittedName>
        <fullName evidence="2">Transcriptional regulator</fullName>
    </submittedName>
</protein>
<dbReference type="RefSeq" id="WP_089199246.1">
    <property type="nucleotide sequence ID" value="NZ_NHRJ02000002.1"/>
</dbReference>
<dbReference type="EMBL" id="NHRJ02000002">
    <property type="protein sequence ID" value="PZE22103.1"/>
    <property type="molecule type" value="Genomic_DNA"/>
</dbReference>
<dbReference type="AlphaFoldDB" id="A0A2W1NTY2"/>
<proteinExistence type="predicted"/>
<sequence length="194" mass="22875">MAYFDIDRIHTLEHFFDAEPPVIDPTLQRILDYLNPCPAFIADRYCTLLGWNKAAGLILDQIGPLIREDRNIVWLSLMKQELRELVVNWEDFAGDFLTMLRNYQGQYRWDPWYDDFIRHCKQASPHFSQLWHMGESSTDPNTIREVNHPQAGNMRFELTSFQVYAQADLRCCIYTPIEDSETETKITNLLRVVN</sequence>
<comment type="caution">
    <text evidence="2">The sequence shown here is derived from an EMBL/GenBank/DDBJ whole genome shotgun (WGS) entry which is preliminary data.</text>
</comment>
<dbReference type="PANTHER" id="PTHR35010">
    <property type="entry name" value="BLL4672 PROTEIN-RELATED"/>
    <property type="match status" value="1"/>
</dbReference>
<dbReference type="PANTHER" id="PTHR35010:SF3">
    <property type="entry name" value="BLL4873 PROTEIN"/>
    <property type="match status" value="1"/>
</dbReference>
<evidence type="ECO:0000259" key="1">
    <source>
        <dbReference type="Pfam" id="PF17765"/>
    </source>
</evidence>
<organism evidence="2 3">
    <name type="scientific">Paenibacillus xerothermodurans</name>
    <dbReference type="NCBI Taxonomy" id="1977292"/>
    <lineage>
        <taxon>Bacteria</taxon>
        <taxon>Bacillati</taxon>
        <taxon>Bacillota</taxon>
        <taxon>Bacilli</taxon>
        <taxon>Bacillales</taxon>
        <taxon>Paenibacillaceae</taxon>
        <taxon>Paenibacillus</taxon>
    </lineage>
</organism>
<gene>
    <name evidence="2" type="ORF">CBW46_006855</name>
</gene>
<name>A0A2W1NTY2_PAEXE</name>
<keyword evidence="3" id="KW-1185">Reference proteome</keyword>
<dbReference type="Gene3D" id="3.30.450.180">
    <property type="match status" value="1"/>
</dbReference>
<evidence type="ECO:0000313" key="2">
    <source>
        <dbReference type="EMBL" id="PZE22103.1"/>
    </source>
</evidence>
<reference evidence="2" key="1">
    <citation type="submission" date="2018-06" db="EMBL/GenBank/DDBJ databases">
        <title>Paenibacillus xerothermodurans sp. nov. an extremely dry heat resistant spore forming bacterium isolated from the soil of Cape Canaveral, Florida.</title>
        <authorList>
            <person name="Seuylemezian A."/>
            <person name="Kaur N."/>
            <person name="Patil P."/>
            <person name="Patil P."/>
            <person name="Mayilraj S."/>
            <person name="Vaishampayan P."/>
        </authorList>
    </citation>
    <scope>NUCLEOTIDE SEQUENCE [LARGE SCALE GENOMIC DNA]</scope>
    <source>
        <strain evidence="2">ATCC 27380</strain>
    </source>
</reference>
<dbReference type="OrthoDB" id="9785973at2"/>
<accession>A0A2W1NTY2</accession>